<feature type="active site" description="Nucleophile" evidence="9">
    <location>
        <position position="117"/>
    </location>
</feature>
<dbReference type="Pfam" id="PF01471">
    <property type="entry name" value="PG_binding_1"/>
    <property type="match status" value="1"/>
</dbReference>
<dbReference type="EMBL" id="AP009389">
    <property type="protein sequence ID" value="BAF59612.1"/>
    <property type="molecule type" value="Genomic_DNA"/>
</dbReference>
<evidence type="ECO:0000256" key="5">
    <source>
        <dbReference type="ARBA" id="ARBA00022801"/>
    </source>
</evidence>
<dbReference type="PANTHER" id="PTHR30582">
    <property type="entry name" value="L,D-TRANSPEPTIDASE"/>
    <property type="match status" value="1"/>
</dbReference>
<dbReference type="Gene3D" id="1.10.101.10">
    <property type="entry name" value="PGBD-like superfamily/PGBD"/>
    <property type="match status" value="1"/>
</dbReference>
<dbReference type="InterPro" id="IPR050979">
    <property type="entry name" value="LD-transpeptidase"/>
</dbReference>
<protein>
    <recommendedName>
        <fullName evidence="11">L,D-TPase catalytic domain-containing protein</fullName>
    </recommendedName>
</protein>
<dbReference type="InterPro" id="IPR036366">
    <property type="entry name" value="PGBDSf"/>
</dbReference>
<dbReference type="Proteomes" id="UP000006556">
    <property type="component" value="Chromosome"/>
</dbReference>
<dbReference type="InterPro" id="IPR036365">
    <property type="entry name" value="PGBD-like_sf"/>
</dbReference>
<dbReference type="GO" id="GO:0008360">
    <property type="term" value="P:regulation of cell shape"/>
    <property type="evidence" value="ECO:0007669"/>
    <property type="project" value="UniProtKB-UniRule"/>
</dbReference>
<evidence type="ECO:0000256" key="2">
    <source>
        <dbReference type="ARBA" id="ARBA00005992"/>
    </source>
</evidence>
<dbReference type="InterPro" id="IPR038063">
    <property type="entry name" value="Transpep_catalytic_dom"/>
</dbReference>
<dbReference type="InterPro" id="IPR002477">
    <property type="entry name" value="Peptidoglycan-bd-like"/>
</dbReference>
<dbReference type="HOGENOM" id="CLU_092369_0_0_9"/>
<dbReference type="GO" id="GO:0005576">
    <property type="term" value="C:extracellular region"/>
    <property type="evidence" value="ECO:0007669"/>
    <property type="project" value="TreeGrafter"/>
</dbReference>
<feature type="chain" id="PRO_5039240413" description="L,D-TPase catalytic domain-containing protein" evidence="10">
    <location>
        <begin position="20"/>
        <end position="218"/>
    </location>
</feature>
<reference evidence="13" key="1">
    <citation type="journal article" date="2008" name="Genome Res.">
        <title>The genome of Pelotomaculum thermopropionicum reveals niche-associated evolution in anaerobic microbiota.</title>
        <authorList>
            <person name="Kosaka T."/>
            <person name="Kato S."/>
            <person name="Shimoyama T."/>
            <person name="Ishii S."/>
            <person name="Abe T."/>
            <person name="Watanabe K."/>
        </authorList>
    </citation>
    <scope>NUCLEOTIDE SEQUENCE [LARGE SCALE GENOMIC DNA]</scope>
    <source>
        <strain evidence="13">DSM 13744 / JCM 10971 / SI</strain>
    </source>
</reference>
<dbReference type="eggNOG" id="COG3409">
    <property type="taxonomic scope" value="Bacteria"/>
</dbReference>
<dbReference type="CDD" id="cd16913">
    <property type="entry name" value="YkuD_like"/>
    <property type="match status" value="1"/>
</dbReference>
<evidence type="ECO:0000259" key="11">
    <source>
        <dbReference type="PROSITE" id="PS52029"/>
    </source>
</evidence>
<name>A5D2D3_PELTS</name>
<comment type="pathway">
    <text evidence="1 9">Cell wall biogenesis; peptidoglycan biosynthesis.</text>
</comment>
<dbReference type="UniPathway" id="UPA00219"/>
<feature type="domain" description="L,D-TPase catalytic" evidence="11">
    <location>
        <begin position="32"/>
        <end position="141"/>
    </location>
</feature>
<dbReference type="GO" id="GO:0016757">
    <property type="term" value="F:glycosyltransferase activity"/>
    <property type="evidence" value="ECO:0007669"/>
    <property type="project" value="UniProtKB-KW"/>
</dbReference>
<dbReference type="PANTHER" id="PTHR30582:SF24">
    <property type="entry name" value="L,D-TRANSPEPTIDASE ERFK_SRFK-RELATED"/>
    <property type="match status" value="1"/>
</dbReference>
<dbReference type="SUPFAM" id="SSF47090">
    <property type="entry name" value="PGBD-like"/>
    <property type="match status" value="1"/>
</dbReference>
<dbReference type="PROSITE" id="PS52029">
    <property type="entry name" value="LD_TPASE"/>
    <property type="match status" value="1"/>
</dbReference>
<evidence type="ECO:0000256" key="8">
    <source>
        <dbReference type="ARBA" id="ARBA00023316"/>
    </source>
</evidence>
<keyword evidence="8 9" id="KW-0961">Cell wall biogenesis/degradation</keyword>
<evidence type="ECO:0000256" key="4">
    <source>
        <dbReference type="ARBA" id="ARBA00022679"/>
    </source>
</evidence>
<keyword evidence="3" id="KW-0328">Glycosyltransferase</keyword>
<keyword evidence="13" id="KW-1185">Reference proteome</keyword>
<dbReference type="SUPFAM" id="SSF141523">
    <property type="entry name" value="L,D-transpeptidase catalytic domain-like"/>
    <property type="match status" value="1"/>
</dbReference>
<keyword evidence="4" id="KW-0808">Transferase</keyword>
<evidence type="ECO:0000256" key="3">
    <source>
        <dbReference type="ARBA" id="ARBA00022676"/>
    </source>
</evidence>
<evidence type="ECO:0000256" key="7">
    <source>
        <dbReference type="ARBA" id="ARBA00022984"/>
    </source>
</evidence>
<evidence type="ECO:0000256" key="1">
    <source>
        <dbReference type="ARBA" id="ARBA00004752"/>
    </source>
</evidence>
<proteinExistence type="inferred from homology"/>
<dbReference type="KEGG" id="pth:PTH_1431"/>
<comment type="similarity">
    <text evidence="2">Belongs to the YkuD family.</text>
</comment>
<dbReference type="eggNOG" id="COG1376">
    <property type="taxonomic scope" value="Bacteria"/>
</dbReference>
<dbReference type="AlphaFoldDB" id="A5D2D3"/>
<dbReference type="GO" id="GO:0018104">
    <property type="term" value="P:peptidoglycan-protein cross-linking"/>
    <property type="evidence" value="ECO:0007669"/>
    <property type="project" value="TreeGrafter"/>
</dbReference>
<dbReference type="Gene3D" id="2.40.440.10">
    <property type="entry name" value="L,D-transpeptidase catalytic domain-like"/>
    <property type="match status" value="1"/>
</dbReference>
<keyword evidence="7 9" id="KW-0573">Peptidoglycan synthesis</keyword>
<dbReference type="GO" id="GO:0071555">
    <property type="term" value="P:cell wall organization"/>
    <property type="evidence" value="ECO:0007669"/>
    <property type="project" value="UniProtKB-UniRule"/>
</dbReference>
<evidence type="ECO:0000256" key="6">
    <source>
        <dbReference type="ARBA" id="ARBA00022960"/>
    </source>
</evidence>
<dbReference type="InterPro" id="IPR005490">
    <property type="entry name" value="LD_TPept_cat_dom"/>
</dbReference>
<evidence type="ECO:0000313" key="13">
    <source>
        <dbReference type="Proteomes" id="UP000006556"/>
    </source>
</evidence>
<keyword evidence="10" id="KW-0732">Signal</keyword>
<dbReference type="MEROPS" id="C82.003"/>
<evidence type="ECO:0000256" key="9">
    <source>
        <dbReference type="PROSITE-ProRule" id="PRU01373"/>
    </source>
</evidence>
<evidence type="ECO:0000256" key="10">
    <source>
        <dbReference type="SAM" id="SignalP"/>
    </source>
</evidence>
<dbReference type="Pfam" id="PF03734">
    <property type="entry name" value="YkuD"/>
    <property type="match status" value="1"/>
</dbReference>
<dbReference type="STRING" id="370438.PTH_1431"/>
<evidence type="ECO:0000313" key="12">
    <source>
        <dbReference type="EMBL" id="BAF59612.1"/>
    </source>
</evidence>
<organism evidence="12 13">
    <name type="scientific">Pelotomaculum thermopropionicum (strain DSM 13744 / JCM 10971 / SI)</name>
    <dbReference type="NCBI Taxonomy" id="370438"/>
    <lineage>
        <taxon>Bacteria</taxon>
        <taxon>Bacillati</taxon>
        <taxon>Bacillota</taxon>
        <taxon>Clostridia</taxon>
        <taxon>Eubacteriales</taxon>
        <taxon>Desulfotomaculaceae</taxon>
        <taxon>Pelotomaculum</taxon>
    </lineage>
</organism>
<feature type="signal peptide" evidence="10">
    <location>
        <begin position="1"/>
        <end position="19"/>
    </location>
</feature>
<dbReference type="GO" id="GO:0071972">
    <property type="term" value="F:peptidoglycan L,D-transpeptidase activity"/>
    <property type="evidence" value="ECO:0007669"/>
    <property type="project" value="TreeGrafter"/>
</dbReference>
<accession>A5D2D3</accession>
<gene>
    <name evidence="12" type="ordered locus">PTH_1431</name>
</gene>
<keyword evidence="5" id="KW-0378">Hydrolase</keyword>
<feature type="active site" description="Proton donor/acceptor" evidence="9">
    <location>
        <position position="101"/>
    </location>
</feature>
<keyword evidence="6 9" id="KW-0133">Cell shape</keyword>
<sequence>MHKLLLTIFIAATLPLAQAKADQSVRIVPEKMSIIIDMDKLTLTLFNGGEPYRQYQVAMGRYESPTPVGNWEVISMETNPPAVMGTRWLGLNIPYGNYGIHGTNAPHSIGSFASHGCIRMFNSDVEELFTLVTVGTPVTIIGTPFGAPGTPPSVLKYGDKGPDVLEVQRSLKRLGYLQWTPDGFWGNGTERAVKKFREDNGLKGSVIVDEQVYKLLGF</sequence>